<dbReference type="SUPFAM" id="SSF52499">
    <property type="entry name" value="Isochorismatase-like hydrolases"/>
    <property type="match status" value="1"/>
</dbReference>
<comment type="similarity">
    <text evidence="1">Belongs to the isochorismatase family.</text>
</comment>
<evidence type="ECO:0000313" key="6">
    <source>
        <dbReference type="Proteomes" id="UP000037460"/>
    </source>
</evidence>
<protein>
    <submittedName>
        <fullName evidence="5">Cytoplasmic protein</fullName>
    </submittedName>
</protein>
<accession>A0A0M0K0G8</accession>
<dbReference type="Pfam" id="PF06545">
    <property type="entry name" value="AllG"/>
    <property type="match status" value="1"/>
</dbReference>
<dbReference type="InterPro" id="IPR000868">
    <property type="entry name" value="Isochorismatase-like_dom"/>
</dbReference>
<comment type="caution">
    <text evidence="5">The sequence shown here is derived from an EMBL/GenBank/DDBJ whole genome shotgun (WGS) entry which is preliminary data.</text>
</comment>
<dbReference type="Gene3D" id="3.90.1710.10">
    <property type="entry name" value="Enterococcus faecalis V583 domain"/>
    <property type="match status" value="1"/>
</dbReference>
<dbReference type="InterPro" id="IPR024033">
    <property type="entry name" value="OXTCase_su_AllG_h-dom"/>
</dbReference>
<dbReference type="GO" id="GO:0016787">
    <property type="term" value="F:hydrolase activity"/>
    <property type="evidence" value="ECO:0007669"/>
    <property type="project" value="UniProtKB-KW"/>
</dbReference>
<dbReference type="Pfam" id="PF00857">
    <property type="entry name" value="Isochorismatase"/>
    <property type="match status" value="1"/>
</dbReference>
<gene>
    <name evidence="5" type="ORF">Ctob_006761</name>
    <name evidence="4" type="ORF">Ctob_012336</name>
</gene>
<reference evidence="5" key="1">
    <citation type="submission" date="2014-12" db="EMBL/GenBank/DDBJ databases">
        <title>Draft genome of the oleaginous, mixotrophic haptophyte, Chrysochromulina tobin.</title>
        <authorList>
            <person name="Hovde B.T."/>
            <person name="Starkenburg S.R."/>
            <person name="Cattolico R.A."/>
        </authorList>
    </citation>
    <scope>NUCLEOTIDE SEQUENCE</scope>
    <source>
        <strain evidence="5">CCMP291</strain>
    </source>
</reference>
<evidence type="ECO:0000259" key="3">
    <source>
        <dbReference type="Pfam" id="PF00857"/>
    </source>
</evidence>
<evidence type="ECO:0000313" key="4">
    <source>
        <dbReference type="EMBL" id="KOO27122.1"/>
    </source>
</evidence>
<dbReference type="PANTHER" id="PTHR43540:SF9">
    <property type="entry name" value="FAMILY HYDROLASE, PUTATIVE (AFU_ORTHOLOGUE AFUA_2G08700)-RELATED"/>
    <property type="match status" value="1"/>
</dbReference>
<dbReference type="InterPro" id="IPR009499">
    <property type="entry name" value="AllG-like"/>
</dbReference>
<reference evidence="6" key="2">
    <citation type="journal article" date="2015" name="PLoS Genet.">
        <title>Genome Sequence and Transcriptome Analyses of Chrysochromulina tobin: Metabolic Tools for Enhanced Algal Fitness in the Prominent Order Prymnesiales (Haptophyceae).</title>
        <authorList>
            <person name="Hovde B.T."/>
            <person name="Deodato C.R."/>
            <person name="Hunsperger H.M."/>
            <person name="Ryken S.A."/>
            <person name="Yost W."/>
            <person name="Jha R.K."/>
            <person name="Patterson J."/>
            <person name="Monnat R.J. Jr."/>
            <person name="Barlow S.B."/>
            <person name="Starkenburg S.R."/>
            <person name="Cattolico R.A."/>
        </authorList>
    </citation>
    <scope>NUCLEOTIDE SEQUENCE</scope>
    <source>
        <strain evidence="6">CCMP291</strain>
    </source>
</reference>
<keyword evidence="2" id="KW-0378">Hydrolase</keyword>
<feature type="domain" description="Isochorismatase-like" evidence="3">
    <location>
        <begin position="20"/>
        <end position="208"/>
    </location>
</feature>
<dbReference type="OrthoDB" id="167809at2759"/>
<evidence type="ECO:0000256" key="2">
    <source>
        <dbReference type="ARBA" id="ARBA00022801"/>
    </source>
</evidence>
<dbReference type="Gene3D" id="3.90.1700.10">
    <property type="entry name" value="v583 domain like"/>
    <property type="match status" value="1"/>
</dbReference>
<dbReference type="InterPro" id="IPR036380">
    <property type="entry name" value="Isochorismatase-like_sf"/>
</dbReference>
<evidence type="ECO:0000313" key="5">
    <source>
        <dbReference type="EMBL" id="KOO32305.1"/>
    </source>
</evidence>
<keyword evidence="6" id="KW-1185">Reference proteome</keyword>
<dbReference type="EMBL" id="JWZX01001805">
    <property type="protein sequence ID" value="KOO32305.1"/>
    <property type="molecule type" value="Genomic_DNA"/>
</dbReference>
<name>A0A0M0K0G8_9EUKA</name>
<dbReference type="InterPro" id="IPR050272">
    <property type="entry name" value="Isochorismatase-like_hydrls"/>
</dbReference>
<dbReference type="PANTHER" id="PTHR43540">
    <property type="entry name" value="PEROXYUREIDOACRYLATE/UREIDOACRYLATE AMIDOHYDROLASE-RELATED"/>
    <property type="match status" value="1"/>
</dbReference>
<evidence type="ECO:0000256" key="1">
    <source>
        <dbReference type="ARBA" id="ARBA00006336"/>
    </source>
</evidence>
<dbReference type="CDD" id="cd00431">
    <property type="entry name" value="cysteine_hydrolases"/>
    <property type="match status" value="1"/>
</dbReference>
<dbReference type="Gene3D" id="1.10.10.660">
    <property type="entry name" value="conserved protein of unknown function from Enterococcus faecalis V583"/>
    <property type="match status" value="1"/>
</dbReference>
<dbReference type="Proteomes" id="UP000037460">
    <property type="component" value="Unassembled WGS sequence"/>
</dbReference>
<dbReference type="EMBL" id="JWZX01002761">
    <property type="protein sequence ID" value="KOO27122.1"/>
    <property type="molecule type" value="Genomic_DNA"/>
</dbReference>
<organism evidence="5 6">
    <name type="scientific">Chrysochromulina tobinii</name>
    <dbReference type="NCBI Taxonomy" id="1460289"/>
    <lineage>
        <taxon>Eukaryota</taxon>
        <taxon>Haptista</taxon>
        <taxon>Haptophyta</taxon>
        <taxon>Prymnesiophyceae</taxon>
        <taxon>Prymnesiales</taxon>
        <taxon>Chrysochromulinaceae</taxon>
        <taxon>Chrysochromulina</taxon>
    </lineage>
</organism>
<dbReference type="Gene3D" id="3.40.50.850">
    <property type="entry name" value="Isochorismatase-like"/>
    <property type="match status" value="1"/>
</dbReference>
<sequence length="1064" mass="109912">MRIEEAEPYPFAVPLEGRVALLMIDWQRDFLDVGGFGHSLGNKVAPLRAALPAAAAVLHAARRAGLFVVHTLEAHRPDLSDLVSAKKRRCPAIGEVLDGQVERGRLLIAGEPGNAIVPEVAPVPGELILHKPGKGAFYSTTLHTELRARGITHLLVTGVTTEVCVQTTLREANDRGYDCLVVSDATESYFAHFKKATLEMVVAQGAIVGWAARSEAVVAALSGYRLPPTPSPAMIASLSSNFPIGEKSVPTPPAPRRTLLAVSGTLQCGFELRANMDHPDQPAVLVGSAVVRGVRAYLDVKEAGCREHRPAPEKARVNPANVVTGDRDDANLYAVYLVHEAVVLKALLGEPRYLAIAPDAVRIDLMAPHTSPAVRALLWSAAKDLSTNASPPKEAAILTVLATYHAPSFVPLPKMAGAAVGRGRPDAADHDPAAAASELSGLTSFPEGLAAYAKVALSDVRTPGIAEAALREAELSSLDAARTHAARALLGTGPLDPSMARSSQGDGEWWPRLAALWDEVTLRRYARAAGFGTGAYGVELAALSDDHPSIHDASAPAAVKSASAAALPAVDIADVDVGDGVDGAGHGVMELDEAGEQCVKASSAAAVKPSGRLQPESLKASPAARQAAALLLASPKVAAANERARSLVAAVRPKLVRVRPAREVIAALGGRRTILHAGPPIATGFNGMCGPMRGAVIGAILLEGWAESADEAERLAASGSIELMPCHEAGAVGPMSGVVCPSMPVLVISNGGGTAGGAAAYCSLNEGLGKVLRFGAYSEDVLKRLRWMVSDLGPTLDAALKAMPEGGIDIRSTLGHALQMGDEGHNRCKALTALLLQALLPTLMALPASQLVAVDAPARVAAFMAGNAHFGLNVAMGASKLALDAISGVPHCTYVSALARNGVQFGVRVAGLGGRWQVAPSPTVPSAVWFAGYGPGDACRDLGDSAITEALGLGAPAMACAPAIMAFVGGSAADAIEYTREACAIYAHKGLWPELQIPSLDFCGVPMMLDTALVVACSIRPAINTGIAHKEPGVGQIGTGVSRAPLAPFEEAAQLLAAGLEVDA</sequence>
<dbReference type="AlphaFoldDB" id="A0A0M0K0G8"/>
<proteinExistence type="inferred from homology"/>